<evidence type="ECO:0000313" key="4">
    <source>
        <dbReference type="Proteomes" id="UP000603200"/>
    </source>
</evidence>
<dbReference type="PANTHER" id="PTHR13504:SF38">
    <property type="entry name" value="FIDO DOMAIN-CONTAINING PROTEIN"/>
    <property type="match status" value="1"/>
</dbReference>
<dbReference type="InterPro" id="IPR040198">
    <property type="entry name" value="Fido_containing"/>
</dbReference>
<dbReference type="EMBL" id="BOMN01000130">
    <property type="protein sequence ID" value="GIE25897.1"/>
    <property type="molecule type" value="Genomic_DNA"/>
</dbReference>
<comment type="caution">
    <text evidence="3">The sequence shown here is derived from an EMBL/GenBank/DDBJ whole genome shotgun (WGS) entry which is preliminary data.</text>
</comment>
<dbReference type="Proteomes" id="UP000603200">
    <property type="component" value="Unassembled WGS sequence"/>
</dbReference>
<dbReference type="PANTHER" id="PTHR13504">
    <property type="entry name" value="FIDO DOMAIN-CONTAINING PROTEIN DDB_G0283145"/>
    <property type="match status" value="1"/>
</dbReference>
<dbReference type="SUPFAM" id="SSF140931">
    <property type="entry name" value="Fic-like"/>
    <property type="match status" value="1"/>
</dbReference>
<sequence>MQIPVPPPPLNELLARLESKDFFGKIVQDLPHGVSQGRYLHWDSMRHRTPPNGLTHDQWWAATKIARLTVQRRLPLADEHGKFFNYCLPDDVMRNVDFVITNTGGRIGLNEEVANPTNRDQYLVDSLIEESVTSSQIEGASTSRRVAREMIRSGRPPRDRSETMILNNFRAMERVGELRHEPLTIDLICDLQRIVTEGTLDDPESAGRFQTPAEARIAVFDDQGELLHTPPPAETIPERMQALCDFANAKSSTDGPYLPGVLRALTIHFMMGYEHPFEDGNGRTARILFYWSMLNQGFWITEFISVSRILKGAQAKYARSYLLTEVDDNDLTYFFDYHLGVIHTAIDHLNQYLTRKMAEVKELRTKLRNEADYLNSRQLALVQNSLKHPDITYSVLSHSMSHRVSGETARQDLVALEQANLLERRRVGKRFVYAPVSNLADAIKDLSATR</sequence>
<feature type="domain" description="Fido" evidence="2">
    <location>
        <begin position="183"/>
        <end position="340"/>
    </location>
</feature>
<keyword evidence="4" id="KW-1185">Reference proteome</keyword>
<organism evidence="3 4">
    <name type="scientific">Winogradskya humida</name>
    <dbReference type="NCBI Taxonomy" id="113566"/>
    <lineage>
        <taxon>Bacteria</taxon>
        <taxon>Bacillati</taxon>
        <taxon>Actinomycetota</taxon>
        <taxon>Actinomycetes</taxon>
        <taxon>Micromonosporales</taxon>
        <taxon>Micromonosporaceae</taxon>
        <taxon>Winogradskya</taxon>
    </lineage>
</organism>
<dbReference type="PROSITE" id="PS51459">
    <property type="entry name" value="FIDO"/>
    <property type="match status" value="1"/>
</dbReference>
<dbReference type="Pfam" id="PF02661">
    <property type="entry name" value="Fic"/>
    <property type="match status" value="1"/>
</dbReference>
<name>A0ABQ4A6C1_9ACTN</name>
<keyword evidence="1" id="KW-0175">Coiled coil</keyword>
<evidence type="ECO:0000259" key="2">
    <source>
        <dbReference type="PROSITE" id="PS51459"/>
    </source>
</evidence>
<reference evidence="3 4" key="1">
    <citation type="submission" date="2021-01" db="EMBL/GenBank/DDBJ databases">
        <title>Whole genome shotgun sequence of Actinoplanes humidus NBRC 14915.</title>
        <authorList>
            <person name="Komaki H."/>
            <person name="Tamura T."/>
        </authorList>
    </citation>
    <scope>NUCLEOTIDE SEQUENCE [LARGE SCALE GENOMIC DNA]</scope>
    <source>
        <strain evidence="3 4">NBRC 14915</strain>
    </source>
</reference>
<evidence type="ECO:0000313" key="3">
    <source>
        <dbReference type="EMBL" id="GIE25897.1"/>
    </source>
</evidence>
<evidence type="ECO:0000256" key="1">
    <source>
        <dbReference type="SAM" id="Coils"/>
    </source>
</evidence>
<proteinExistence type="predicted"/>
<dbReference type="InterPro" id="IPR036597">
    <property type="entry name" value="Fido-like_dom_sf"/>
</dbReference>
<gene>
    <name evidence="3" type="ORF">Ahu01nite_089990</name>
</gene>
<protein>
    <submittedName>
        <fullName evidence="3">Fic family protein</fullName>
    </submittedName>
</protein>
<feature type="coiled-coil region" evidence="1">
    <location>
        <begin position="350"/>
        <end position="377"/>
    </location>
</feature>
<dbReference type="Gene3D" id="1.10.3290.10">
    <property type="entry name" value="Fido-like domain"/>
    <property type="match status" value="1"/>
</dbReference>
<accession>A0ABQ4A6C1</accession>
<dbReference type="RefSeq" id="WP_203842824.1">
    <property type="nucleotide sequence ID" value="NZ_BAAATV010000028.1"/>
</dbReference>
<dbReference type="InterPro" id="IPR003812">
    <property type="entry name" value="Fido"/>
</dbReference>